<organism evidence="2 3">
    <name type="scientific">Hungatella hathewayi DSM 13479</name>
    <dbReference type="NCBI Taxonomy" id="566550"/>
    <lineage>
        <taxon>Bacteria</taxon>
        <taxon>Bacillati</taxon>
        <taxon>Bacillota</taxon>
        <taxon>Clostridia</taxon>
        <taxon>Lachnospirales</taxon>
        <taxon>Lachnospiraceae</taxon>
        <taxon>Hungatella</taxon>
    </lineage>
</organism>
<keyword evidence="1" id="KW-0812">Transmembrane</keyword>
<evidence type="ECO:0000313" key="3">
    <source>
        <dbReference type="Proteomes" id="UP000004968"/>
    </source>
</evidence>
<dbReference type="HOGENOM" id="CLU_2617191_0_0_9"/>
<dbReference type="Proteomes" id="UP000004968">
    <property type="component" value="Unassembled WGS sequence"/>
</dbReference>
<proteinExistence type="predicted"/>
<comment type="caution">
    <text evidence="2">The sequence shown here is derived from an EMBL/GenBank/DDBJ whole genome shotgun (WGS) entry which is preliminary data.</text>
</comment>
<evidence type="ECO:0000256" key="1">
    <source>
        <dbReference type="SAM" id="Phobius"/>
    </source>
</evidence>
<dbReference type="AlphaFoldDB" id="D3AFP9"/>
<reference evidence="2 3" key="1">
    <citation type="submission" date="2010-01" db="EMBL/GenBank/DDBJ databases">
        <authorList>
            <person name="Weinstock G."/>
            <person name="Sodergren E."/>
            <person name="Clifton S."/>
            <person name="Fulton L."/>
            <person name="Fulton B."/>
            <person name="Courtney L."/>
            <person name="Fronick C."/>
            <person name="Harrison M."/>
            <person name="Strong C."/>
            <person name="Farmer C."/>
            <person name="Delahaunty K."/>
            <person name="Markovic C."/>
            <person name="Hall O."/>
            <person name="Minx P."/>
            <person name="Tomlinson C."/>
            <person name="Mitreva M."/>
            <person name="Nelson J."/>
            <person name="Hou S."/>
            <person name="Wollam A."/>
            <person name="Pepin K.H."/>
            <person name="Johnson M."/>
            <person name="Bhonagiri V."/>
            <person name="Nash W.E."/>
            <person name="Warren W."/>
            <person name="Chinwalla A."/>
            <person name="Mardis E.R."/>
            <person name="Wilson R.K."/>
        </authorList>
    </citation>
    <scope>NUCLEOTIDE SEQUENCE [LARGE SCALE GENOMIC DNA]</scope>
    <source>
        <strain evidence="2 3">DSM 13479</strain>
    </source>
</reference>
<accession>D3AFP9</accession>
<evidence type="ECO:0000313" key="2">
    <source>
        <dbReference type="EMBL" id="EFC99357.1"/>
    </source>
</evidence>
<sequence length="78" mass="9286">MVFLLLFQMYCHYNTAASIFLAVYFPFLTQFFCLLFFLSPKMYVSRHVAVPDSSPRAGKHEKYRFLLKNVCIFMIFLL</sequence>
<name>D3AFP9_9FIRM</name>
<feature type="transmembrane region" description="Helical" evidence="1">
    <location>
        <begin position="16"/>
        <end position="38"/>
    </location>
</feature>
<keyword evidence="1" id="KW-0472">Membrane</keyword>
<dbReference type="EMBL" id="ACIO01000188">
    <property type="protein sequence ID" value="EFC99357.1"/>
    <property type="molecule type" value="Genomic_DNA"/>
</dbReference>
<gene>
    <name evidence="2" type="ORF">CLOSTHATH_02433</name>
</gene>
<protein>
    <submittedName>
        <fullName evidence="2">Uncharacterized protein</fullName>
    </submittedName>
</protein>
<keyword evidence="1" id="KW-1133">Transmembrane helix</keyword>